<dbReference type="InterPro" id="IPR029063">
    <property type="entry name" value="SAM-dependent_MTases_sf"/>
</dbReference>
<name>A0AAD4KXW9_9EURO</name>
<reference evidence="2" key="1">
    <citation type="submission" date="2021-12" db="EMBL/GenBank/DDBJ databases">
        <title>Convergent genome expansion in fungi linked to evolution of root-endophyte symbiosis.</title>
        <authorList>
            <consortium name="DOE Joint Genome Institute"/>
            <person name="Ke Y.-H."/>
            <person name="Bonito G."/>
            <person name="Liao H.-L."/>
            <person name="Looney B."/>
            <person name="Rojas-Flechas A."/>
            <person name="Nash J."/>
            <person name="Hameed K."/>
            <person name="Schadt C."/>
            <person name="Martin F."/>
            <person name="Crous P.W."/>
            <person name="Miettinen O."/>
            <person name="Magnuson J.K."/>
            <person name="Labbe J."/>
            <person name="Jacobson D."/>
            <person name="Doktycz M.J."/>
            <person name="Veneault-Fourrey C."/>
            <person name="Kuo A."/>
            <person name="Mondo S."/>
            <person name="Calhoun S."/>
            <person name="Riley R."/>
            <person name="Ohm R."/>
            <person name="LaButti K."/>
            <person name="Andreopoulos B."/>
            <person name="Pangilinan J."/>
            <person name="Nolan M."/>
            <person name="Tritt A."/>
            <person name="Clum A."/>
            <person name="Lipzen A."/>
            <person name="Daum C."/>
            <person name="Barry K."/>
            <person name="Grigoriev I.V."/>
            <person name="Vilgalys R."/>
        </authorList>
    </citation>
    <scope>NUCLEOTIDE SEQUENCE</scope>
    <source>
        <strain evidence="2">PMI_201</strain>
    </source>
</reference>
<dbReference type="RefSeq" id="XP_046072990.1">
    <property type="nucleotide sequence ID" value="XM_046215863.1"/>
</dbReference>
<keyword evidence="2" id="KW-0808">Transferase</keyword>
<comment type="caution">
    <text evidence="2">The sequence shown here is derived from an EMBL/GenBank/DDBJ whole genome shotgun (WGS) entry which is preliminary data.</text>
</comment>
<protein>
    <submittedName>
        <fullName evidence="2">S-adenosyl-L-methionine-dependent methyltransferase</fullName>
    </submittedName>
</protein>
<dbReference type="Gene3D" id="3.40.50.150">
    <property type="entry name" value="Vaccinia Virus protein VP39"/>
    <property type="match status" value="1"/>
</dbReference>
<feature type="domain" description="Methyltransferase type 11" evidence="1">
    <location>
        <begin position="56"/>
        <end position="153"/>
    </location>
</feature>
<dbReference type="Proteomes" id="UP001201262">
    <property type="component" value="Unassembled WGS sequence"/>
</dbReference>
<dbReference type="GeneID" id="70246150"/>
<dbReference type="PANTHER" id="PTHR44942">
    <property type="entry name" value="METHYLTRANSF_11 DOMAIN-CONTAINING PROTEIN"/>
    <property type="match status" value="1"/>
</dbReference>
<accession>A0AAD4KXW9</accession>
<proteinExistence type="predicted"/>
<keyword evidence="3" id="KW-1185">Reference proteome</keyword>
<evidence type="ECO:0000259" key="1">
    <source>
        <dbReference type="Pfam" id="PF08241"/>
    </source>
</evidence>
<dbReference type="GO" id="GO:0008757">
    <property type="term" value="F:S-adenosylmethionine-dependent methyltransferase activity"/>
    <property type="evidence" value="ECO:0007669"/>
    <property type="project" value="InterPro"/>
</dbReference>
<dbReference type="CDD" id="cd02440">
    <property type="entry name" value="AdoMet_MTases"/>
    <property type="match status" value="1"/>
</dbReference>
<gene>
    <name evidence="2" type="ORF">BGW36DRAFT_376266</name>
</gene>
<keyword evidence="2" id="KW-0489">Methyltransferase</keyword>
<dbReference type="AlphaFoldDB" id="A0AAD4KXW9"/>
<organism evidence="2 3">
    <name type="scientific">Talaromyces proteolyticus</name>
    <dbReference type="NCBI Taxonomy" id="1131652"/>
    <lineage>
        <taxon>Eukaryota</taxon>
        <taxon>Fungi</taxon>
        <taxon>Dikarya</taxon>
        <taxon>Ascomycota</taxon>
        <taxon>Pezizomycotina</taxon>
        <taxon>Eurotiomycetes</taxon>
        <taxon>Eurotiomycetidae</taxon>
        <taxon>Eurotiales</taxon>
        <taxon>Trichocomaceae</taxon>
        <taxon>Talaromyces</taxon>
        <taxon>Talaromyces sect. Bacilispori</taxon>
    </lineage>
</organism>
<evidence type="ECO:0000313" key="3">
    <source>
        <dbReference type="Proteomes" id="UP001201262"/>
    </source>
</evidence>
<dbReference type="InterPro" id="IPR013216">
    <property type="entry name" value="Methyltransf_11"/>
</dbReference>
<evidence type="ECO:0000313" key="2">
    <source>
        <dbReference type="EMBL" id="KAH8698526.1"/>
    </source>
</evidence>
<dbReference type="SUPFAM" id="SSF53335">
    <property type="entry name" value="S-adenosyl-L-methionine-dependent methyltransferases"/>
    <property type="match status" value="1"/>
</dbReference>
<sequence>MSNSDTKPFPAEKTFSSYNQEQGKAYAEIRRDYHPKVYQTVLDQHLSTDGKLHTLLDVGCGPGNVARSLGVNFAHVIGLDPSDGMIKTARSLGGSSATSEPIRYEVSTAEDLGQLQDSSIDLITIANAAHWFDMPRFWLRAAKVLKPGGSVAIWCSGDIRTDPSLPNSEAIQAAMDDYLLRYLQPYYERGNWMTRTRYTDLPMPWNITEPVSEFDEHTFFRKDWVPEEEPFFVGLPEADMDTFEKMMATHSAYTRWAQANPDIAGTDKDGIRILRKEIERLLQEAGVEKGREKTKGVVYGAVLVVKKKV</sequence>
<dbReference type="PANTHER" id="PTHR44942:SF10">
    <property type="entry name" value="METHYLTRANSFERASE TYPE 11 DOMAIN-CONTAINING PROTEIN"/>
    <property type="match status" value="1"/>
</dbReference>
<dbReference type="EMBL" id="JAJTJA010000005">
    <property type="protein sequence ID" value="KAH8698526.1"/>
    <property type="molecule type" value="Genomic_DNA"/>
</dbReference>
<dbReference type="Pfam" id="PF08241">
    <property type="entry name" value="Methyltransf_11"/>
    <property type="match status" value="1"/>
</dbReference>
<dbReference type="GO" id="GO:0032259">
    <property type="term" value="P:methylation"/>
    <property type="evidence" value="ECO:0007669"/>
    <property type="project" value="UniProtKB-KW"/>
</dbReference>
<dbReference type="InterPro" id="IPR051052">
    <property type="entry name" value="Diverse_substrate_MTase"/>
</dbReference>